<evidence type="ECO:0000256" key="2">
    <source>
        <dbReference type="ARBA" id="ARBA00022768"/>
    </source>
</evidence>
<dbReference type="GO" id="GO:0005829">
    <property type="term" value="C:cytosol"/>
    <property type="evidence" value="ECO:0007669"/>
    <property type="project" value="TreeGrafter"/>
</dbReference>
<dbReference type="AlphaFoldDB" id="A0AAV3ZW49"/>
<organism evidence="4 5">
    <name type="scientific">Plakobranchus ocellatus</name>
    <dbReference type="NCBI Taxonomy" id="259542"/>
    <lineage>
        <taxon>Eukaryota</taxon>
        <taxon>Metazoa</taxon>
        <taxon>Spiralia</taxon>
        <taxon>Lophotrochozoa</taxon>
        <taxon>Mollusca</taxon>
        <taxon>Gastropoda</taxon>
        <taxon>Heterobranchia</taxon>
        <taxon>Euthyneura</taxon>
        <taxon>Panpulmonata</taxon>
        <taxon>Sacoglossa</taxon>
        <taxon>Placobranchoidea</taxon>
        <taxon>Plakobranchidae</taxon>
        <taxon>Plakobranchus</taxon>
    </lineage>
</organism>
<dbReference type="PANTHER" id="PTHR42908">
    <property type="entry name" value="TRANSLATION ELONGATION FACTOR-RELATED"/>
    <property type="match status" value="1"/>
</dbReference>
<protein>
    <submittedName>
        <fullName evidence="4">Elongation factor-2</fullName>
    </submittedName>
</protein>
<dbReference type="SUPFAM" id="SSF52540">
    <property type="entry name" value="P-loop containing nucleoside triphosphate hydrolases"/>
    <property type="match status" value="1"/>
</dbReference>
<sequence>VDPKNGTVGFGSGLHGWAFTLKDFAKMYVSKFKIEEPALMKRLWGNQFYHAKEKKWYKEETQGSVRGFTNYILKPIYSVSVATLWAMGVSE</sequence>
<dbReference type="GO" id="GO:1990904">
    <property type="term" value="C:ribonucleoprotein complex"/>
    <property type="evidence" value="ECO:0007669"/>
    <property type="project" value="TreeGrafter"/>
</dbReference>
<dbReference type="GO" id="GO:0043022">
    <property type="term" value="F:ribosome binding"/>
    <property type="evidence" value="ECO:0007669"/>
    <property type="project" value="TreeGrafter"/>
</dbReference>
<dbReference type="EMBL" id="BLXT01002945">
    <property type="protein sequence ID" value="GFN99062.1"/>
    <property type="molecule type" value="Genomic_DNA"/>
</dbReference>
<name>A0AAV3ZW49_9GAST</name>
<dbReference type="InterPro" id="IPR027417">
    <property type="entry name" value="P-loop_NTPase"/>
</dbReference>
<keyword evidence="2 4" id="KW-0251">Elongation factor</keyword>
<dbReference type="Gene3D" id="3.90.1430.10">
    <property type="entry name" value="Yeast translation eEF2 (G' domain)"/>
    <property type="match status" value="1"/>
</dbReference>
<keyword evidence="1" id="KW-0963">Cytoplasm</keyword>
<dbReference type="GO" id="GO:0003924">
    <property type="term" value="F:GTPase activity"/>
    <property type="evidence" value="ECO:0007669"/>
    <property type="project" value="TreeGrafter"/>
</dbReference>
<dbReference type="GO" id="GO:0003746">
    <property type="term" value="F:translation elongation factor activity"/>
    <property type="evidence" value="ECO:0007669"/>
    <property type="project" value="UniProtKB-KW"/>
</dbReference>
<dbReference type="PANTHER" id="PTHR42908:SF10">
    <property type="entry name" value="EUKARYOTIC TRANSLATION ELONGATION FACTOR 2"/>
    <property type="match status" value="1"/>
</dbReference>
<evidence type="ECO:0000256" key="1">
    <source>
        <dbReference type="ARBA" id="ARBA00022490"/>
    </source>
</evidence>
<keyword evidence="3" id="KW-0648">Protein biosynthesis</keyword>
<accession>A0AAV3ZW49</accession>
<evidence type="ECO:0000313" key="5">
    <source>
        <dbReference type="Proteomes" id="UP000735302"/>
    </source>
</evidence>
<comment type="caution">
    <text evidence="4">The sequence shown here is derived from an EMBL/GenBank/DDBJ whole genome shotgun (WGS) entry which is preliminary data.</text>
</comment>
<feature type="non-terminal residue" evidence="4">
    <location>
        <position position="1"/>
    </location>
</feature>
<dbReference type="Proteomes" id="UP000735302">
    <property type="component" value="Unassembled WGS sequence"/>
</dbReference>
<keyword evidence="5" id="KW-1185">Reference proteome</keyword>
<proteinExistence type="predicted"/>
<evidence type="ECO:0000313" key="4">
    <source>
        <dbReference type="EMBL" id="GFN99062.1"/>
    </source>
</evidence>
<evidence type="ECO:0000256" key="3">
    <source>
        <dbReference type="ARBA" id="ARBA00022917"/>
    </source>
</evidence>
<gene>
    <name evidence="4" type="ORF">PoB_002556800</name>
</gene>
<reference evidence="4 5" key="1">
    <citation type="journal article" date="2021" name="Elife">
        <title>Chloroplast acquisition without the gene transfer in kleptoplastic sea slugs, Plakobranchus ocellatus.</title>
        <authorList>
            <person name="Maeda T."/>
            <person name="Takahashi S."/>
            <person name="Yoshida T."/>
            <person name="Shimamura S."/>
            <person name="Takaki Y."/>
            <person name="Nagai Y."/>
            <person name="Toyoda A."/>
            <person name="Suzuki Y."/>
            <person name="Arimoto A."/>
            <person name="Ishii H."/>
            <person name="Satoh N."/>
            <person name="Nishiyama T."/>
            <person name="Hasebe M."/>
            <person name="Maruyama T."/>
            <person name="Minagawa J."/>
            <person name="Obokata J."/>
            <person name="Shigenobu S."/>
        </authorList>
    </citation>
    <scope>NUCLEOTIDE SEQUENCE [LARGE SCALE GENOMIC DNA]</scope>
</reference>